<dbReference type="EMBL" id="HACG01050342">
    <property type="protein sequence ID" value="CEK97207.1"/>
    <property type="molecule type" value="Transcribed_RNA"/>
</dbReference>
<name>A0A0B7BW97_9EUPU</name>
<organism evidence="1">
    <name type="scientific">Arion vulgaris</name>
    <dbReference type="NCBI Taxonomy" id="1028688"/>
    <lineage>
        <taxon>Eukaryota</taxon>
        <taxon>Metazoa</taxon>
        <taxon>Spiralia</taxon>
        <taxon>Lophotrochozoa</taxon>
        <taxon>Mollusca</taxon>
        <taxon>Gastropoda</taxon>
        <taxon>Heterobranchia</taxon>
        <taxon>Euthyneura</taxon>
        <taxon>Panpulmonata</taxon>
        <taxon>Eupulmonata</taxon>
        <taxon>Stylommatophora</taxon>
        <taxon>Helicina</taxon>
        <taxon>Arionoidea</taxon>
        <taxon>Arionidae</taxon>
        <taxon>Arion</taxon>
    </lineage>
</organism>
<proteinExistence type="predicted"/>
<gene>
    <name evidence="1" type="primary">ORF215047</name>
</gene>
<sequence>MYISFHFSLQYRTTTTFDLLEEILSEDIAYSDSAGFDSNVLYIMCVSKMGYHNR</sequence>
<accession>A0A0B7BW97</accession>
<reference evidence="1" key="1">
    <citation type="submission" date="2014-12" db="EMBL/GenBank/DDBJ databases">
        <title>Insight into the proteome of Arion vulgaris.</title>
        <authorList>
            <person name="Aradska J."/>
            <person name="Bulat T."/>
            <person name="Smidak R."/>
            <person name="Sarate P."/>
            <person name="Gangsoo J."/>
            <person name="Sialana F."/>
            <person name="Bilban M."/>
            <person name="Lubec G."/>
        </authorList>
    </citation>
    <scope>NUCLEOTIDE SEQUENCE</scope>
    <source>
        <tissue evidence="1">Skin</tissue>
    </source>
</reference>
<dbReference type="AlphaFoldDB" id="A0A0B7BW97"/>
<protein>
    <submittedName>
        <fullName evidence="1">Uncharacterized protein</fullName>
    </submittedName>
</protein>
<evidence type="ECO:0000313" key="1">
    <source>
        <dbReference type="EMBL" id="CEK97207.1"/>
    </source>
</evidence>